<protein>
    <submittedName>
        <fullName evidence="2">Uncharacterized protein</fullName>
    </submittedName>
</protein>
<reference evidence="3" key="2">
    <citation type="submission" date="2009-11" db="EMBL/GenBank/DDBJ databases">
        <title>The Genome Sequence of Allomyces macrogynus strain ATCC 38327.</title>
        <authorList>
            <consortium name="The Broad Institute Genome Sequencing Platform"/>
            <person name="Russ C."/>
            <person name="Cuomo C."/>
            <person name="Shea T."/>
            <person name="Young S.K."/>
            <person name="Zeng Q."/>
            <person name="Koehrsen M."/>
            <person name="Haas B."/>
            <person name="Borodovsky M."/>
            <person name="Guigo R."/>
            <person name="Alvarado L."/>
            <person name="Berlin A."/>
            <person name="Borenstein D."/>
            <person name="Chen Z."/>
            <person name="Engels R."/>
            <person name="Freedman E."/>
            <person name="Gellesch M."/>
            <person name="Goldberg J."/>
            <person name="Griggs A."/>
            <person name="Gujja S."/>
            <person name="Heiman D."/>
            <person name="Hepburn T."/>
            <person name="Howarth C."/>
            <person name="Jen D."/>
            <person name="Larson L."/>
            <person name="Lewis B."/>
            <person name="Mehta T."/>
            <person name="Park D."/>
            <person name="Pearson M."/>
            <person name="Roberts A."/>
            <person name="Saif S."/>
            <person name="Shenoy N."/>
            <person name="Sisk P."/>
            <person name="Stolte C."/>
            <person name="Sykes S."/>
            <person name="Walk T."/>
            <person name="White J."/>
            <person name="Yandava C."/>
            <person name="Burger G."/>
            <person name="Gray M.W."/>
            <person name="Holland P.W.H."/>
            <person name="King N."/>
            <person name="Lang F.B.F."/>
            <person name="Roger A.J."/>
            <person name="Ruiz-Trillo I."/>
            <person name="Lander E."/>
            <person name="Nusbaum C."/>
        </authorList>
    </citation>
    <scope>NUCLEOTIDE SEQUENCE [LARGE SCALE GENOMIC DNA]</scope>
    <source>
        <strain evidence="3">ATCC 38327</strain>
    </source>
</reference>
<dbReference type="VEuPathDB" id="FungiDB:AMAG_19072"/>
<accession>A0A0L0SN73</accession>
<feature type="region of interest" description="Disordered" evidence="1">
    <location>
        <begin position="80"/>
        <end position="111"/>
    </location>
</feature>
<evidence type="ECO:0000313" key="3">
    <source>
        <dbReference type="Proteomes" id="UP000054350"/>
    </source>
</evidence>
<proteinExistence type="predicted"/>
<organism evidence="2 3">
    <name type="scientific">Allomyces macrogynus (strain ATCC 38327)</name>
    <name type="common">Allomyces javanicus var. macrogynus</name>
    <dbReference type="NCBI Taxonomy" id="578462"/>
    <lineage>
        <taxon>Eukaryota</taxon>
        <taxon>Fungi</taxon>
        <taxon>Fungi incertae sedis</taxon>
        <taxon>Blastocladiomycota</taxon>
        <taxon>Blastocladiomycetes</taxon>
        <taxon>Blastocladiales</taxon>
        <taxon>Blastocladiaceae</taxon>
        <taxon>Allomyces</taxon>
    </lineage>
</organism>
<feature type="compositionally biased region" description="Low complexity" evidence="1">
    <location>
        <begin position="95"/>
        <end position="106"/>
    </location>
</feature>
<dbReference type="AlphaFoldDB" id="A0A0L0SN73"/>
<evidence type="ECO:0000256" key="1">
    <source>
        <dbReference type="SAM" id="MobiDB-lite"/>
    </source>
</evidence>
<dbReference type="Proteomes" id="UP000054350">
    <property type="component" value="Unassembled WGS sequence"/>
</dbReference>
<dbReference type="EMBL" id="GG745343">
    <property type="protein sequence ID" value="KNE63840.1"/>
    <property type="molecule type" value="Genomic_DNA"/>
</dbReference>
<name>A0A0L0SN73_ALLM3</name>
<evidence type="ECO:0000313" key="2">
    <source>
        <dbReference type="EMBL" id="KNE63840.1"/>
    </source>
</evidence>
<gene>
    <name evidence="2" type="ORF">AMAG_19072</name>
</gene>
<sequence>MARSGCRARQMCTTRKRRIDDLPTEVGDALGFLYDCGAGHAYALLLGAVTDAPDDVDEVTYPRVTGVLYTQYFLTAQPVPVRGHDRGRGRGRGRGAAAAGPAAAAAADEEGGTTFDETFPELAVQMINDEVLRFGKGCAPNHTFGLWSLQ</sequence>
<reference evidence="2 3" key="1">
    <citation type="submission" date="2009-11" db="EMBL/GenBank/DDBJ databases">
        <title>Annotation of Allomyces macrogynus ATCC 38327.</title>
        <authorList>
            <consortium name="The Broad Institute Genome Sequencing Platform"/>
            <person name="Russ C."/>
            <person name="Cuomo C."/>
            <person name="Burger G."/>
            <person name="Gray M.W."/>
            <person name="Holland P.W.H."/>
            <person name="King N."/>
            <person name="Lang F.B.F."/>
            <person name="Roger A.J."/>
            <person name="Ruiz-Trillo I."/>
            <person name="Young S.K."/>
            <person name="Zeng Q."/>
            <person name="Gargeya S."/>
            <person name="Fitzgerald M."/>
            <person name="Haas B."/>
            <person name="Abouelleil A."/>
            <person name="Alvarado L."/>
            <person name="Arachchi H.M."/>
            <person name="Berlin A."/>
            <person name="Chapman S.B."/>
            <person name="Gearin G."/>
            <person name="Goldberg J."/>
            <person name="Griggs A."/>
            <person name="Gujja S."/>
            <person name="Hansen M."/>
            <person name="Heiman D."/>
            <person name="Howarth C."/>
            <person name="Larimer J."/>
            <person name="Lui A."/>
            <person name="MacDonald P.J.P."/>
            <person name="McCowen C."/>
            <person name="Montmayeur A."/>
            <person name="Murphy C."/>
            <person name="Neiman D."/>
            <person name="Pearson M."/>
            <person name="Priest M."/>
            <person name="Roberts A."/>
            <person name="Saif S."/>
            <person name="Shea T."/>
            <person name="Sisk P."/>
            <person name="Stolte C."/>
            <person name="Sykes S."/>
            <person name="Wortman J."/>
            <person name="Nusbaum C."/>
            <person name="Birren B."/>
        </authorList>
    </citation>
    <scope>NUCLEOTIDE SEQUENCE [LARGE SCALE GENOMIC DNA]</scope>
    <source>
        <strain evidence="2 3">ATCC 38327</strain>
    </source>
</reference>
<keyword evidence="3" id="KW-1185">Reference proteome</keyword>